<dbReference type="RefSeq" id="WP_015181907.1">
    <property type="nucleotide sequence ID" value="NC_019738.1"/>
</dbReference>
<dbReference type="GO" id="GO:0006935">
    <property type="term" value="P:chemotaxis"/>
    <property type="evidence" value="ECO:0007669"/>
    <property type="project" value="InterPro"/>
</dbReference>
<dbReference type="STRING" id="1173027.Mic7113_1901"/>
<dbReference type="AlphaFoldDB" id="K9WBI8"/>
<name>K9WBI8_9CYAN</name>
<keyword evidence="3" id="KW-1185">Reference proteome</keyword>
<dbReference type="InterPro" id="IPR036061">
    <property type="entry name" value="CheW-like_dom_sf"/>
</dbReference>
<protein>
    <submittedName>
        <fullName evidence="2">Chemotaxis signal transduction protein</fullName>
    </submittedName>
</protein>
<dbReference type="Proteomes" id="UP000010471">
    <property type="component" value="Chromosome"/>
</dbReference>
<reference evidence="2 3" key="1">
    <citation type="submission" date="2012-06" db="EMBL/GenBank/DDBJ databases">
        <title>Finished chromosome of genome of Microcoleus sp. PCC 7113.</title>
        <authorList>
            <consortium name="US DOE Joint Genome Institute"/>
            <person name="Gugger M."/>
            <person name="Coursin T."/>
            <person name="Rippka R."/>
            <person name="Tandeau De Marsac N."/>
            <person name="Huntemann M."/>
            <person name="Wei C.-L."/>
            <person name="Han J."/>
            <person name="Detter J.C."/>
            <person name="Han C."/>
            <person name="Tapia R."/>
            <person name="Chen A."/>
            <person name="Kyrpides N."/>
            <person name="Mavromatis K."/>
            <person name="Markowitz V."/>
            <person name="Szeto E."/>
            <person name="Ivanova N."/>
            <person name="Pagani I."/>
            <person name="Pati A."/>
            <person name="Goodwin L."/>
            <person name="Nordberg H.P."/>
            <person name="Cantor M.N."/>
            <person name="Hua S.X."/>
            <person name="Woyke T."/>
            <person name="Kerfeld C.A."/>
        </authorList>
    </citation>
    <scope>NUCLEOTIDE SEQUENCE [LARGE SCALE GENOMIC DNA]</scope>
    <source>
        <strain evidence="2 3">PCC 7113</strain>
    </source>
</reference>
<dbReference type="eggNOG" id="COG0835">
    <property type="taxonomic scope" value="Bacteria"/>
</dbReference>
<feature type="domain" description="CheW-like" evidence="1">
    <location>
        <begin position="7"/>
        <end position="148"/>
    </location>
</feature>
<dbReference type="OrthoDB" id="471904at2"/>
<evidence type="ECO:0000259" key="1">
    <source>
        <dbReference type="PROSITE" id="PS50851"/>
    </source>
</evidence>
<dbReference type="Pfam" id="PF01584">
    <property type="entry name" value="CheW"/>
    <property type="match status" value="1"/>
</dbReference>
<proteinExistence type="predicted"/>
<dbReference type="GO" id="GO:0007165">
    <property type="term" value="P:signal transduction"/>
    <property type="evidence" value="ECO:0007669"/>
    <property type="project" value="InterPro"/>
</dbReference>
<dbReference type="Gene3D" id="2.40.50.180">
    <property type="entry name" value="CheA-289, Domain 4"/>
    <property type="match status" value="1"/>
</dbReference>
<gene>
    <name evidence="2" type="ORF">Mic7113_1901</name>
</gene>
<evidence type="ECO:0000313" key="2">
    <source>
        <dbReference type="EMBL" id="AFZ17755.1"/>
    </source>
</evidence>
<accession>K9WBI8</accession>
<dbReference type="PROSITE" id="PS50851">
    <property type="entry name" value="CHEW"/>
    <property type="match status" value="1"/>
</dbReference>
<dbReference type="KEGG" id="mic:Mic7113_1901"/>
<dbReference type="EMBL" id="CP003630">
    <property type="protein sequence ID" value="AFZ17755.1"/>
    <property type="molecule type" value="Genomic_DNA"/>
</dbReference>
<dbReference type="HOGENOM" id="CLU_129738_0_0_3"/>
<dbReference type="SUPFAM" id="SSF50341">
    <property type="entry name" value="CheW-like"/>
    <property type="match status" value="1"/>
</dbReference>
<sequence>MQNDPTSDKFIVFRIADCLLALPMNNVLKVINSPSINSGGLRAMGLIQLGRHTIRVLDLYHQLSPKQPLPSSGNQPFLVITRSPQGELLGISVDEPPNLMELPRDSLRSVPQSERQSGVRKLISHAAVISQKQATTTIFLLDLKHAGE</sequence>
<dbReference type="Gene3D" id="2.30.30.40">
    <property type="entry name" value="SH3 Domains"/>
    <property type="match status" value="1"/>
</dbReference>
<dbReference type="InterPro" id="IPR002545">
    <property type="entry name" value="CheW-lke_dom"/>
</dbReference>
<organism evidence="2 3">
    <name type="scientific">Allocoleopsis franciscana PCC 7113</name>
    <dbReference type="NCBI Taxonomy" id="1173027"/>
    <lineage>
        <taxon>Bacteria</taxon>
        <taxon>Bacillati</taxon>
        <taxon>Cyanobacteriota</taxon>
        <taxon>Cyanophyceae</taxon>
        <taxon>Coleofasciculales</taxon>
        <taxon>Coleofasciculaceae</taxon>
        <taxon>Allocoleopsis</taxon>
        <taxon>Allocoleopsis franciscana</taxon>
    </lineage>
</organism>
<evidence type="ECO:0000313" key="3">
    <source>
        <dbReference type="Proteomes" id="UP000010471"/>
    </source>
</evidence>